<accession>A0A0S3SCT9</accession>
<proteinExistence type="predicted"/>
<feature type="compositionally biased region" description="Basic residues" evidence="1">
    <location>
        <begin position="18"/>
        <end position="39"/>
    </location>
</feature>
<evidence type="ECO:0000313" key="3">
    <source>
        <dbReference type="Proteomes" id="UP000291084"/>
    </source>
</evidence>
<sequence>MAMTMVMVMETVKEVIRKRRIRKRRRKSKKRKSQRRNVMKPRIMTSCQHCHQVKNEGSAEQTPPVSLRL</sequence>
<dbReference type="EMBL" id="AP015039">
    <property type="protein sequence ID" value="BAT90592.1"/>
    <property type="molecule type" value="Genomic_DNA"/>
</dbReference>
<name>A0A0S3SCT9_PHAAN</name>
<dbReference type="AlphaFoldDB" id="A0A0S3SCT9"/>
<gene>
    <name evidence="2" type="primary">Vigan.06G186000</name>
    <name evidence="2" type="ORF">VIGAN_06186000</name>
</gene>
<protein>
    <submittedName>
        <fullName evidence="2">Uncharacterized protein</fullName>
    </submittedName>
</protein>
<feature type="region of interest" description="Disordered" evidence="1">
    <location>
        <begin position="18"/>
        <end position="69"/>
    </location>
</feature>
<reference evidence="2 3" key="1">
    <citation type="journal article" date="2015" name="Sci. Rep.">
        <title>The power of single molecule real-time sequencing technology in the de novo assembly of a eukaryotic genome.</title>
        <authorList>
            <person name="Sakai H."/>
            <person name="Naito K."/>
            <person name="Ogiso-Tanaka E."/>
            <person name="Takahashi Y."/>
            <person name="Iseki K."/>
            <person name="Muto C."/>
            <person name="Satou K."/>
            <person name="Teruya K."/>
            <person name="Shiroma A."/>
            <person name="Shimoji M."/>
            <person name="Hirano T."/>
            <person name="Itoh T."/>
            <person name="Kaga A."/>
            <person name="Tomooka N."/>
        </authorList>
    </citation>
    <scope>NUCLEOTIDE SEQUENCE [LARGE SCALE GENOMIC DNA]</scope>
    <source>
        <strain evidence="3">cv. Shumari</strain>
    </source>
</reference>
<dbReference type="Proteomes" id="UP000291084">
    <property type="component" value="Chromosome 6"/>
</dbReference>
<evidence type="ECO:0000256" key="1">
    <source>
        <dbReference type="SAM" id="MobiDB-lite"/>
    </source>
</evidence>
<feature type="compositionally biased region" description="Polar residues" evidence="1">
    <location>
        <begin position="58"/>
        <end position="69"/>
    </location>
</feature>
<evidence type="ECO:0000313" key="2">
    <source>
        <dbReference type="EMBL" id="BAT90592.1"/>
    </source>
</evidence>
<keyword evidence="3" id="KW-1185">Reference proteome</keyword>
<organism evidence="2 3">
    <name type="scientific">Vigna angularis var. angularis</name>
    <dbReference type="NCBI Taxonomy" id="157739"/>
    <lineage>
        <taxon>Eukaryota</taxon>
        <taxon>Viridiplantae</taxon>
        <taxon>Streptophyta</taxon>
        <taxon>Embryophyta</taxon>
        <taxon>Tracheophyta</taxon>
        <taxon>Spermatophyta</taxon>
        <taxon>Magnoliopsida</taxon>
        <taxon>eudicotyledons</taxon>
        <taxon>Gunneridae</taxon>
        <taxon>Pentapetalae</taxon>
        <taxon>rosids</taxon>
        <taxon>fabids</taxon>
        <taxon>Fabales</taxon>
        <taxon>Fabaceae</taxon>
        <taxon>Papilionoideae</taxon>
        <taxon>50 kb inversion clade</taxon>
        <taxon>NPAAA clade</taxon>
        <taxon>indigoferoid/millettioid clade</taxon>
        <taxon>Phaseoleae</taxon>
        <taxon>Vigna</taxon>
    </lineage>
</organism>